<name>A0ABR2XEB6_9PEZI</name>
<dbReference type="EMBL" id="JARVKM010000067">
    <property type="protein sequence ID" value="KAK9772012.1"/>
    <property type="molecule type" value="Genomic_DNA"/>
</dbReference>
<evidence type="ECO:0000313" key="1">
    <source>
        <dbReference type="EMBL" id="KAK9772012.1"/>
    </source>
</evidence>
<sequence>MCRYPVLVFKFCNHRDPDVTPPGPRPERCGAAISAKKTPLECPNKKYISHSKTTEPFCPRCKELVESVHALVEEVDSLTKELHIPDFLVQTIISHMGFLKWTLVEQSQQDFKQKGPDHDAGISLKRRIDHFREVNRYVMGKRDLIASTPRSAQGSVEDQRSSLRDLLIHIYSSILECELDDVEAEDMPRLLHDSFTSLQENDLDDNNAVDGWEANRVYMKLLLKRGVENLRDLKK</sequence>
<keyword evidence="2" id="KW-1185">Reference proteome</keyword>
<protein>
    <submittedName>
        <fullName evidence="1">Uncharacterized protein</fullName>
    </submittedName>
</protein>
<evidence type="ECO:0000313" key="2">
    <source>
        <dbReference type="Proteomes" id="UP001465668"/>
    </source>
</evidence>
<comment type="caution">
    <text evidence="1">The sequence shown here is derived from an EMBL/GenBank/DDBJ whole genome shotgun (WGS) entry which is preliminary data.</text>
</comment>
<reference evidence="1 2" key="1">
    <citation type="submission" date="2024-02" db="EMBL/GenBank/DDBJ databases">
        <title>First draft genome assembly of two strains of Seiridium cardinale.</title>
        <authorList>
            <person name="Emiliani G."/>
            <person name="Scali E."/>
        </authorList>
    </citation>
    <scope>NUCLEOTIDE SEQUENCE [LARGE SCALE GENOMIC DNA]</scope>
    <source>
        <strain evidence="1 2">BM-138-000479</strain>
    </source>
</reference>
<proteinExistence type="predicted"/>
<organism evidence="1 2">
    <name type="scientific">Seiridium cardinale</name>
    <dbReference type="NCBI Taxonomy" id="138064"/>
    <lineage>
        <taxon>Eukaryota</taxon>
        <taxon>Fungi</taxon>
        <taxon>Dikarya</taxon>
        <taxon>Ascomycota</taxon>
        <taxon>Pezizomycotina</taxon>
        <taxon>Sordariomycetes</taxon>
        <taxon>Xylariomycetidae</taxon>
        <taxon>Amphisphaeriales</taxon>
        <taxon>Sporocadaceae</taxon>
        <taxon>Seiridium</taxon>
    </lineage>
</organism>
<accession>A0ABR2XEB6</accession>
<gene>
    <name evidence="1" type="ORF">SCAR479_11331</name>
</gene>
<dbReference type="Proteomes" id="UP001465668">
    <property type="component" value="Unassembled WGS sequence"/>
</dbReference>